<protein>
    <recommendedName>
        <fullName evidence="9">tRNA-dihydrouridine synthase</fullName>
        <ecNumber evidence="9">1.3.1.-</ecNumber>
    </recommendedName>
</protein>
<organism evidence="13 14">
    <name type="scientific">Galendromus occidentalis</name>
    <name type="common">western predatory mite</name>
    <dbReference type="NCBI Taxonomy" id="34638"/>
    <lineage>
        <taxon>Eukaryota</taxon>
        <taxon>Metazoa</taxon>
        <taxon>Ecdysozoa</taxon>
        <taxon>Arthropoda</taxon>
        <taxon>Chelicerata</taxon>
        <taxon>Arachnida</taxon>
        <taxon>Acari</taxon>
        <taxon>Parasitiformes</taxon>
        <taxon>Mesostigmata</taxon>
        <taxon>Gamasina</taxon>
        <taxon>Phytoseioidea</taxon>
        <taxon>Phytoseiidae</taxon>
        <taxon>Typhlodrominae</taxon>
        <taxon>Galendromus</taxon>
    </lineage>
</organism>
<keyword evidence="6" id="KW-0521">NADP</keyword>
<feature type="active site" description="Proton donor" evidence="10">
    <location>
        <position position="103"/>
    </location>
</feature>
<dbReference type="SUPFAM" id="SSF51395">
    <property type="entry name" value="FMN-linked oxidoreductases"/>
    <property type="match status" value="1"/>
</dbReference>
<dbReference type="PANTHER" id="PTHR11082:SF31">
    <property type="entry name" value="TRNA-DIHYDROURIDINE(20A_20B) SYNTHASE [NAD(P)+]-LIKE"/>
    <property type="match status" value="1"/>
</dbReference>
<dbReference type="AlphaFoldDB" id="A0AAJ6VU18"/>
<dbReference type="InterPro" id="IPR035587">
    <property type="entry name" value="DUS-like_FMN-bd"/>
</dbReference>
<gene>
    <name evidence="14" type="primary">LOC100907686</name>
</gene>
<comment type="similarity">
    <text evidence="9">Belongs to the dus family.</text>
</comment>
<dbReference type="FunFam" id="3.20.20.70:FF:000159">
    <property type="entry name" value="tRNA-dihydrouridine synthase 4"/>
    <property type="match status" value="1"/>
</dbReference>
<comment type="cofactor">
    <cofactor evidence="1 9 11">
        <name>FMN</name>
        <dbReference type="ChEBI" id="CHEBI:58210"/>
    </cofactor>
</comment>
<evidence type="ECO:0000256" key="7">
    <source>
        <dbReference type="ARBA" id="ARBA00023002"/>
    </source>
</evidence>
<dbReference type="EC" id="1.3.1.-" evidence="9"/>
<dbReference type="InterPro" id="IPR013785">
    <property type="entry name" value="Aldolase_TIM"/>
</dbReference>
<proteinExistence type="inferred from homology"/>
<comment type="function">
    <text evidence="9">Catalyzes the synthesis of dihydrouridine, a modified base found in the D-loop of most tRNAs.</text>
</comment>
<keyword evidence="7 9" id="KW-0560">Oxidoreductase</keyword>
<evidence type="ECO:0000256" key="6">
    <source>
        <dbReference type="ARBA" id="ARBA00022857"/>
    </source>
</evidence>
<feature type="domain" description="DUS-like FMN-binding" evidence="12">
    <location>
        <begin position="18"/>
        <end position="275"/>
    </location>
</feature>
<keyword evidence="2 9" id="KW-0285">Flavoprotein</keyword>
<keyword evidence="4" id="KW-0507">mRNA processing</keyword>
<dbReference type="GeneID" id="100907686"/>
<evidence type="ECO:0000313" key="13">
    <source>
        <dbReference type="Proteomes" id="UP000694867"/>
    </source>
</evidence>
<sequence length="303" mass="34206">MTSPITDLLESPEMTRICAPMVRYSKQSFRELVRLYDVDIAYTPMVLAESFTKSAKARNVEFSTSSTDRPLIVQFASHDPEEFALAAEMVSPLSDGVDLNCGCPQRWAIQEHYGCWMLSQPELVADMIRTMRRRLPNAYTVSVKIRIKDDLKDSVEFVRRMEAAGASFITIHGRTPAQRAEVPNFEAVKILRQAVRIPVVHNGGVRSLEEARRIHEDTGVAGIMVAQGLLNNPALFAGHTHTPESCVQKYLDIATAYGTQFAHFQHHVTYMVKDLLPRADRHQMNLLCSYAAILDFLEERNIL</sequence>
<feature type="binding site" evidence="11">
    <location>
        <begin position="20"/>
        <end position="22"/>
    </location>
    <ligand>
        <name>FMN</name>
        <dbReference type="ChEBI" id="CHEBI:58210"/>
    </ligand>
</feature>
<dbReference type="PANTHER" id="PTHR11082">
    <property type="entry name" value="TRNA-DIHYDROURIDINE SYNTHASE"/>
    <property type="match status" value="1"/>
</dbReference>
<evidence type="ECO:0000313" key="14">
    <source>
        <dbReference type="RefSeq" id="XP_003737035.1"/>
    </source>
</evidence>
<keyword evidence="13" id="KW-1185">Reference proteome</keyword>
<evidence type="ECO:0000256" key="1">
    <source>
        <dbReference type="ARBA" id="ARBA00001917"/>
    </source>
</evidence>
<keyword evidence="11" id="KW-0547">Nucleotide-binding</keyword>
<dbReference type="CDD" id="cd02801">
    <property type="entry name" value="DUS_like_FMN"/>
    <property type="match status" value="1"/>
</dbReference>
<evidence type="ECO:0000256" key="2">
    <source>
        <dbReference type="ARBA" id="ARBA00022630"/>
    </source>
</evidence>
<dbReference type="PROSITE" id="PS01136">
    <property type="entry name" value="UPF0034"/>
    <property type="match status" value="1"/>
</dbReference>
<evidence type="ECO:0000256" key="3">
    <source>
        <dbReference type="ARBA" id="ARBA00022643"/>
    </source>
</evidence>
<dbReference type="PIRSF" id="PIRSF006621">
    <property type="entry name" value="Dus"/>
    <property type="match status" value="1"/>
</dbReference>
<dbReference type="GO" id="GO:0006397">
    <property type="term" value="P:mRNA processing"/>
    <property type="evidence" value="ECO:0007669"/>
    <property type="project" value="UniProtKB-KW"/>
</dbReference>
<evidence type="ECO:0000256" key="11">
    <source>
        <dbReference type="PIRSR" id="PIRSR006621-2"/>
    </source>
</evidence>
<feature type="binding site" evidence="11">
    <location>
        <begin position="202"/>
        <end position="204"/>
    </location>
    <ligand>
        <name>FMN</name>
        <dbReference type="ChEBI" id="CHEBI:58210"/>
    </ligand>
</feature>
<evidence type="ECO:0000256" key="5">
    <source>
        <dbReference type="ARBA" id="ARBA00022694"/>
    </source>
</evidence>
<dbReference type="GO" id="GO:0102266">
    <property type="term" value="F:tRNA-dihydrouridine20a synthase activity"/>
    <property type="evidence" value="ECO:0007669"/>
    <property type="project" value="UniProtKB-ARBA"/>
</dbReference>
<feature type="binding site" evidence="11">
    <location>
        <position position="172"/>
    </location>
    <ligand>
        <name>FMN</name>
        <dbReference type="ChEBI" id="CHEBI:58210"/>
    </ligand>
</feature>
<evidence type="ECO:0000256" key="10">
    <source>
        <dbReference type="PIRSR" id="PIRSR006621-1"/>
    </source>
</evidence>
<dbReference type="RefSeq" id="XP_003737035.1">
    <property type="nucleotide sequence ID" value="XM_003736987.3"/>
</dbReference>
<evidence type="ECO:0000256" key="4">
    <source>
        <dbReference type="ARBA" id="ARBA00022664"/>
    </source>
</evidence>
<evidence type="ECO:0000259" key="12">
    <source>
        <dbReference type="Pfam" id="PF01207"/>
    </source>
</evidence>
<dbReference type="KEGG" id="goe:100907686"/>
<keyword evidence="8" id="KW-0520">NAD</keyword>
<dbReference type="GO" id="GO:0050660">
    <property type="term" value="F:flavin adenine dinucleotide binding"/>
    <property type="evidence" value="ECO:0007669"/>
    <property type="project" value="InterPro"/>
</dbReference>
<dbReference type="CTD" id="35179"/>
<evidence type="ECO:0000256" key="8">
    <source>
        <dbReference type="ARBA" id="ARBA00023027"/>
    </source>
</evidence>
<dbReference type="InterPro" id="IPR001269">
    <property type="entry name" value="DUS_fam"/>
</dbReference>
<dbReference type="Gene3D" id="3.20.20.70">
    <property type="entry name" value="Aldolase class I"/>
    <property type="match status" value="1"/>
</dbReference>
<dbReference type="Pfam" id="PF01207">
    <property type="entry name" value="Dus"/>
    <property type="match status" value="1"/>
</dbReference>
<keyword evidence="3 9" id="KW-0288">FMN</keyword>
<evidence type="ECO:0000256" key="9">
    <source>
        <dbReference type="PIRNR" id="PIRNR006621"/>
    </source>
</evidence>
<keyword evidence="5 9" id="KW-0819">tRNA processing</keyword>
<dbReference type="Proteomes" id="UP000694867">
    <property type="component" value="Unplaced"/>
</dbReference>
<feature type="binding site" evidence="11">
    <location>
        <position position="74"/>
    </location>
    <ligand>
        <name>FMN</name>
        <dbReference type="ChEBI" id="CHEBI:58210"/>
    </ligand>
</feature>
<reference evidence="14" key="1">
    <citation type="submission" date="2025-08" db="UniProtKB">
        <authorList>
            <consortium name="RefSeq"/>
        </authorList>
    </citation>
    <scope>IDENTIFICATION</scope>
</reference>
<dbReference type="InterPro" id="IPR018517">
    <property type="entry name" value="tRNA_hU_synthase_CS"/>
</dbReference>
<name>A0AAJ6VU18_9ACAR</name>
<accession>A0AAJ6VU18</accession>
<dbReference type="GO" id="GO:0102267">
    <property type="term" value="F:tRNA-dihydrouridine20b synthase activity"/>
    <property type="evidence" value="ECO:0007669"/>
    <property type="project" value="UniProtKB-ARBA"/>
</dbReference>